<reference evidence="1" key="1">
    <citation type="submission" date="2020-05" db="EMBL/GenBank/DDBJ databases">
        <title>Large-scale comparative analyses of tick genomes elucidate their genetic diversity and vector capacities.</title>
        <authorList>
            <person name="Jia N."/>
            <person name="Wang J."/>
            <person name="Shi W."/>
            <person name="Du L."/>
            <person name="Sun Y."/>
            <person name="Zhan W."/>
            <person name="Jiang J."/>
            <person name="Wang Q."/>
            <person name="Zhang B."/>
            <person name="Ji P."/>
            <person name="Sakyi L.B."/>
            <person name="Cui X."/>
            <person name="Yuan T."/>
            <person name="Jiang B."/>
            <person name="Yang W."/>
            <person name="Lam T.T.-Y."/>
            <person name="Chang Q."/>
            <person name="Ding S."/>
            <person name="Wang X."/>
            <person name="Zhu J."/>
            <person name="Ruan X."/>
            <person name="Zhao L."/>
            <person name="Wei J."/>
            <person name="Que T."/>
            <person name="Du C."/>
            <person name="Cheng J."/>
            <person name="Dai P."/>
            <person name="Han X."/>
            <person name="Huang E."/>
            <person name="Gao Y."/>
            <person name="Liu J."/>
            <person name="Shao H."/>
            <person name="Ye R."/>
            <person name="Li L."/>
            <person name="Wei W."/>
            <person name="Wang X."/>
            <person name="Wang C."/>
            <person name="Yang T."/>
            <person name="Huo Q."/>
            <person name="Li W."/>
            <person name="Guo W."/>
            <person name="Chen H."/>
            <person name="Zhou L."/>
            <person name="Ni X."/>
            <person name="Tian J."/>
            <person name="Zhou Y."/>
            <person name="Sheng Y."/>
            <person name="Liu T."/>
            <person name="Pan Y."/>
            <person name="Xia L."/>
            <person name="Li J."/>
            <person name="Zhao F."/>
            <person name="Cao W."/>
        </authorList>
    </citation>
    <scope>NUCLEOTIDE SEQUENCE</scope>
    <source>
        <strain evidence="1">Hyas-2018</strain>
    </source>
</reference>
<evidence type="ECO:0000313" key="2">
    <source>
        <dbReference type="Proteomes" id="UP000821845"/>
    </source>
</evidence>
<accession>A0ACB7RKT6</accession>
<name>A0ACB7RKT6_HYAAI</name>
<keyword evidence="2" id="KW-1185">Reference proteome</keyword>
<dbReference type="EMBL" id="CM023489">
    <property type="protein sequence ID" value="KAH6923266.1"/>
    <property type="molecule type" value="Genomic_DNA"/>
</dbReference>
<protein>
    <submittedName>
        <fullName evidence="1">Uncharacterized protein</fullName>
    </submittedName>
</protein>
<evidence type="ECO:0000313" key="1">
    <source>
        <dbReference type="EMBL" id="KAH6923266.1"/>
    </source>
</evidence>
<comment type="caution">
    <text evidence="1">The sequence shown here is derived from an EMBL/GenBank/DDBJ whole genome shotgun (WGS) entry which is preliminary data.</text>
</comment>
<gene>
    <name evidence="1" type="ORF">HPB50_026080</name>
</gene>
<proteinExistence type="predicted"/>
<dbReference type="Proteomes" id="UP000821845">
    <property type="component" value="Chromosome 9"/>
</dbReference>
<organism evidence="1 2">
    <name type="scientific">Hyalomma asiaticum</name>
    <name type="common">Tick</name>
    <dbReference type="NCBI Taxonomy" id="266040"/>
    <lineage>
        <taxon>Eukaryota</taxon>
        <taxon>Metazoa</taxon>
        <taxon>Ecdysozoa</taxon>
        <taxon>Arthropoda</taxon>
        <taxon>Chelicerata</taxon>
        <taxon>Arachnida</taxon>
        <taxon>Acari</taxon>
        <taxon>Parasitiformes</taxon>
        <taxon>Ixodida</taxon>
        <taxon>Ixodoidea</taxon>
        <taxon>Ixodidae</taxon>
        <taxon>Hyalomminae</taxon>
        <taxon>Hyalomma</taxon>
    </lineage>
</organism>
<sequence>MIPGPHAPDECPKAVSLGLGTLSSGRLNCTRLHTAARPGNPGLDLQALEEASIVPENAALSDYANANVDMTVYEELSDAEILRSARAAAD</sequence>